<dbReference type="Proteomes" id="UP000283458">
    <property type="component" value="Unassembled WGS sequence"/>
</dbReference>
<comment type="caution">
    <text evidence="2">The sequence shown here is derived from an EMBL/GenBank/DDBJ whole genome shotgun (WGS) entry which is preliminary data.</text>
</comment>
<accession>A0A418W4U5</accession>
<proteinExistence type="predicted"/>
<protein>
    <recommendedName>
        <fullName evidence="1">Ribbon-helix-helix domain-containing protein</fullName>
    </recommendedName>
</protein>
<keyword evidence="3" id="KW-1185">Reference proteome</keyword>
<dbReference type="Pfam" id="PF13467">
    <property type="entry name" value="RHH_4"/>
    <property type="match status" value="1"/>
</dbReference>
<evidence type="ECO:0000259" key="1">
    <source>
        <dbReference type="Pfam" id="PF13467"/>
    </source>
</evidence>
<dbReference type="AlphaFoldDB" id="A0A418W4U5"/>
<evidence type="ECO:0000313" key="2">
    <source>
        <dbReference type="EMBL" id="RJF85039.1"/>
    </source>
</evidence>
<dbReference type="InterPro" id="IPR027373">
    <property type="entry name" value="RHH_dom"/>
</dbReference>
<feature type="domain" description="Ribbon-helix-helix" evidence="1">
    <location>
        <begin position="9"/>
        <end position="71"/>
    </location>
</feature>
<gene>
    <name evidence="2" type="ORF">D3877_11365</name>
</gene>
<dbReference type="Gene3D" id="1.10.3990.20">
    <property type="entry name" value="protein bp1543"/>
    <property type="match status" value="1"/>
</dbReference>
<reference evidence="2 3" key="1">
    <citation type="submission" date="2018-09" db="EMBL/GenBank/DDBJ databases">
        <authorList>
            <person name="Zhu H."/>
        </authorList>
    </citation>
    <scope>NUCLEOTIDE SEQUENCE [LARGE SCALE GENOMIC DNA]</scope>
    <source>
        <strain evidence="2 3">K2W22B-5</strain>
    </source>
</reference>
<dbReference type="InterPro" id="IPR038268">
    <property type="entry name" value="RHH_sf"/>
</dbReference>
<sequence>MQPPESPVICRNLKINGRRTSLRMEQDMWDALNHVAALQGVAPAALVSEVDLQRGEASTTGALRVYLLRYYREALCRVMEMEEVRDEFPRLAPAPDYVTVQ</sequence>
<dbReference type="EMBL" id="QYUL01000001">
    <property type="protein sequence ID" value="RJF85039.1"/>
    <property type="molecule type" value="Genomic_DNA"/>
</dbReference>
<name>A0A418W4U5_9PROT</name>
<organism evidence="2 3">
    <name type="scientific">Azospirillum cavernae</name>
    <dbReference type="NCBI Taxonomy" id="2320860"/>
    <lineage>
        <taxon>Bacteria</taxon>
        <taxon>Pseudomonadati</taxon>
        <taxon>Pseudomonadota</taxon>
        <taxon>Alphaproteobacteria</taxon>
        <taxon>Rhodospirillales</taxon>
        <taxon>Azospirillaceae</taxon>
        <taxon>Azospirillum</taxon>
    </lineage>
</organism>
<evidence type="ECO:0000313" key="3">
    <source>
        <dbReference type="Proteomes" id="UP000283458"/>
    </source>
</evidence>